<keyword evidence="2" id="KW-1185">Reference proteome</keyword>
<reference evidence="1 2" key="1">
    <citation type="submission" date="2019-09" db="EMBL/GenBank/DDBJ databases">
        <title>Hydrogenophaga aromatica sp. nov., isolated from a para-xylene-degrading enrichment culture.</title>
        <authorList>
            <person name="Tancsics A."/>
            <person name="Banerjee S."/>
        </authorList>
    </citation>
    <scope>NUCLEOTIDE SEQUENCE [LARGE SCALE GENOMIC DNA]</scope>
    <source>
        <strain evidence="1 2">D2P1</strain>
    </source>
</reference>
<evidence type="ECO:0000313" key="1">
    <source>
        <dbReference type="EMBL" id="NWF44267.1"/>
    </source>
</evidence>
<protein>
    <submittedName>
        <fullName evidence="1">Glycosyltransferase family 4 protein</fullName>
    </submittedName>
</protein>
<name>A0A7Y8GUC0_9BURK</name>
<accession>A0A7Y8GUC0</accession>
<organism evidence="1 2">
    <name type="scientific">Hydrogenophaga aromaticivorans</name>
    <dbReference type="NCBI Taxonomy" id="2610898"/>
    <lineage>
        <taxon>Bacteria</taxon>
        <taxon>Pseudomonadati</taxon>
        <taxon>Pseudomonadota</taxon>
        <taxon>Betaproteobacteria</taxon>
        <taxon>Burkholderiales</taxon>
        <taxon>Comamonadaceae</taxon>
        <taxon>Hydrogenophaga</taxon>
    </lineage>
</organism>
<evidence type="ECO:0000313" key="2">
    <source>
        <dbReference type="Proteomes" id="UP000545507"/>
    </source>
</evidence>
<dbReference type="RefSeq" id="WP_177133281.1">
    <property type="nucleotide sequence ID" value="NZ_VYGV01000004.1"/>
</dbReference>
<sequence>MYDSATDKVVETITQRIFSLKFPRLMLALLRTDATVLWAWGLDACFLVTFAALLKPNVRLIWDITDLNPRVLSGGWGARLLQKVEWMLLKRSDLLLLTSEAFYTNYYRGNIARDRVKVIENYLPGAPSSTLPPAPELPPFVIVYSGIFRSLAILNVLREVAEQMRGEVVFHLHGYPDRTIPPATFKQLIFGSPWIHFHGRFKQEDLAEIYAKAHLSWAFVDPEANDNERWLLTNRIYNAVAFGKLALTNRGVYVGDIVHERGIGVTCQLAVEDVITTIRGLAAENGARYAELTKAMPPPQSAYLAGHYCEAINSLLNNSPS</sequence>
<gene>
    <name evidence="1" type="ORF">F3K02_03220</name>
</gene>
<dbReference type="SUPFAM" id="SSF53756">
    <property type="entry name" value="UDP-Glycosyltransferase/glycogen phosphorylase"/>
    <property type="match status" value="1"/>
</dbReference>
<dbReference type="Gene3D" id="3.40.50.2000">
    <property type="entry name" value="Glycogen Phosphorylase B"/>
    <property type="match status" value="1"/>
</dbReference>
<keyword evidence="1" id="KW-0808">Transferase</keyword>
<dbReference type="AlphaFoldDB" id="A0A7Y8GUC0"/>
<dbReference type="EMBL" id="VYGV01000004">
    <property type="protein sequence ID" value="NWF44267.1"/>
    <property type="molecule type" value="Genomic_DNA"/>
</dbReference>
<dbReference type="Proteomes" id="UP000545507">
    <property type="component" value="Unassembled WGS sequence"/>
</dbReference>
<dbReference type="GO" id="GO:0016740">
    <property type="term" value="F:transferase activity"/>
    <property type="evidence" value="ECO:0007669"/>
    <property type="project" value="UniProtKB-KW"/>
</dbReference>
<comment type="caution">
    <text evidence="1">The sequence shown here is derived from an EMBL/GenBank/DDBJ whole genome shotgun (WGS) entry which is preliminary data.</text>
</comment>
<proteinExistence type="predicted"/>